<keyword evidence="8" id="KW-0375">Hydrogen ion transport</keyword>
<evidence type="ECO:0000256" key="8">
    <source>
        <dbReference type="ARBA" id="ARBA00022781"/>
    </source>
</evidence>
<evidence type="ECO:0000313" key="16">
    <source>
        <dbReference type="Proteomes" id="UP000244005"/>
    </source>
</evidence>
<feature type="transmembrane region" description="Helical" evidence="14">
    <location>
        <begin position="120"/>
        <end position="140"/>
    </location>
</feature>
<keyword evidence="16" id="KW-1185">Reference proteome</keyword>
<feature type="transmembrane region" description="Helical" evidence="14">
    <location>
        <begin position="146"/>
        <end position="166"/>
    </location>
</feature>
<name>A0A2R6VXZ3_MARPO</name>
<sequence length="207" mass="22892">MGRHIKGPLDQFNVTELIGLKFDILGKFYLAITNISLYLALVLVVIVSIFYFGDNDSKLVPNKWSIVLETFFASLKGMVKDQIGLAYEVYLPLIFSIFFFFLTGNLISNIPYSFAANASAVVSIGYSLTFLLGVTIISLFKHGNKFFRNFIPEGTPLALVPLLVAIEFTSYTARGFSLGVRMFANLFSGHCLLAILSVFGNQLLSVS</sequence>
<dbReference type="OrthoDB" id="994699at2759"/>
<evidence type="ECO:0000256" key="13">
    <source>
        <dbReference type="ARBA" id="ARBA00032954"/>
    </source>
</evidence>
<evidence type="ECO:0000256" key="9">
    <source>
        <dbReference type="ARBA" id="ARBA00022989"/>
    </source>
</evidence>
<dbReference type="EMBL" id="KZ773807">
    <property type="protein sequence ID" value="PTQ26478.1"/>
    <property type="molecule type" value="Genomic_DNA"/>
</dbReference>
<keyword evidence="10" id="KW-0406">Ion transport</keyword>
<evidence type="ECO:0000256" key="10">
    <source>
        <dbReference type="ARBA" id="ARBA00023065"/>
    </source>
</evidence>
<comment type="subcellular location">
    <subcellularLocation>
        <location evidence="2">Membrane</location>
        <topology evidence="2">Multi-pass membrane protein</topology>
    </subcellularLocation>
</comment>
<gene>
    <name evidence="15" type="ORF">MARPO_1449s0001</name>
</gene>
<dbReference type="GO" id="GO:0015986">
    <property type="term" value="P:proton motive force-driven ATP synthesis"/>
    <property type="evidence" value="ECO:0000318"/>
    <property type="project" value="GO_Central"/>
</dbReference>
<dbReference type="CDD" id="cd00310">
    <property type="entry name" value="ATP-synt_Fo_a_6"/>
    <property type="match status" value="1"/>
</dbReference>
<feature type="transmembrane region" description="Helical" evidence="14">
    <location>
        <begin position="89"/>
        <end position="108"/>
    </location>
</feature>
<organism evidence="15 16">
    <name type="scientific">Marchantia polymorpha</name>
    <name type="common">Common liverwort</name>
    <name type="synonym">Marchantia aquatica</name>
    <dbReference type="NCBI Taxonomy" id="3197"/>
    <lineage>
        <taxon>Eukaryota</taxon>
        <taxon>Viridiplantae</taxon>
        <taxon>Streptophyta</taxon>
        <taxon>Embryophyta</taxon>
        <taxon>Marchantiophyta</taxon>
        <taxon>Marchantiopsida</taxon>
        <taxon>Marchantiidae</taxon>
        <taxon>Marchantiales</taxon>
        <taxon>Marchantiaceae</taxon>
        <taxon>Marchantia</taxon>
    </lineage>
</organism>
<dbReference type="PRINTS" id="PR00123">
    <property type="entry name" value="ATPASEA"/>
</dbReference>
<proteinExistence type="inferred from homology"/>
<evidence type="ECO:0000256" key="3">
    <source>
        <dbReference type="ARBA" id="ARBA00006810"/>
    </source>
</evidence>
<dbReference type="Proteomes" id="UP000244005">
    <property type="component" value="Unassembled WGS sequence"/>
</dbReference>
<dbReference type="SUPFAM" id="SSF81336">
    <property type="entry name" value="F1F0 ATP synthase subunit A"/>
    <property type="match status" value="1"/>
</dbReference>
<evidence type="ECO:0000256" key="7">
    <source>
        <dbReference type="ARBA" id="ARBA00022692"/>
    </source>
</evidence>
<evidence type="ECO:0000313" key="15">
    <source>
        <dbReference type="EMBL" id="PTQ26478.1"/>
    </source>
</evidence>
<keyword evidence="9 14" id="KW-1133">Transmembrane helix</keyword>
<feature type="transmembrane region" description="Helical" evidence="14">
    <location>
        <begin position="28"/>
        <end position="52"/>
    </location>
</feature>
<keyword evidence="12" id="KW-0066">ATP synthesis</keyword>
<comment type="subunit">
    <text evidence="4">F-type ATPases have 2 components, CF(1) - the catalytic core - and CF(0) - the membrane proton channel. CF(1) has five subunits: alpha(3), beta(3), gamma(1), delta(1), epsilon(1). CF(0) has three main subunits: a, b and c.</text>
</comment>
<reference evidence="16" key="1">
    <citation type="journal article" date="2017" name="Cell">
        <title>Insights into land plant evolution garnered from the Marchantia polymorpha genome.</title>
        <authorList>
            <person name="Bowman J.L."/>
            <person name="Kohchi T."/>
            <person name="Yamato K.T."/>
            <person name="Jenkins J."/>
            <person name="Shu S."/>
            <person name="Ishizaki K."/>
            <person name="Yamaoka S."/>
            <person name="Nishihama R."/>
            <person name="Nakamura Y."/>
            <person name="Berger F."/>
            <person name="Adam C."/>
            <person name="Aki S.S."/>
            <person name="Althoff F."/>
            <person name="Araki T."/>
            <person name="Arteaga-Vazquez M.A."/>
            <person name="Balasubrmanian S."/>
            <person name="Barry K."/>
            <person name="Bauer D."/>
            <person name="Boehm C.R."/>
            <person name="Briginshaw L."/>
            <person name="Caballero-Perez J."/>
            <person name="Catarino B."/>
            <person name="Chen F."/>
            <person name="Chiyoda S."/>
            <person name="Chovatia M."/>
            <person name="Davies K.M."/>
            <person name="Delmans M."/>
            <person name="Demura T."/>
            <person name="Dierschke T."/>
            <person name="Dolan L."/>
            <person name="Dorantes-Acosta A.E."/>
            <person name="Eklund D.M."/>
            <person name="Florent S.N."/>
            <person name="Flores-Sandoval E."/>
            <person name="Fujiyama A."/>
            <person name="Fukuzawa H."/>
            <person name="Galik B."/>
            <person name="Grimanelli D."/>
            <person name="Grimwood J."/>
            <person name="Grossniklaus U."/>
            <person name="Hamada T."/>
            <person name="Haseloff J."/>
            <person name="Hetherington A.J."/>
            <person name="Higo A."/>
            <person name="Hirakawa Y."/>
            <person name="Hundley H.N."/>
            <person name="Ikeda Y."/>
            <person name="Inoue K."/>
            <person name="Inoue S.I."/>
            <person name="Ishida S."/>
            <person name="Jia Q."/>
            <person name="Kakita M."/>
            <person name="Kanazawa T."/>
            <person name="Kawai Y."/>
            <person name="Kawashima T."/>
            <person name="Kennedy M."/>
            <person name="Kinose K."/>
            <person name="Kinoshita T."/>
            <person name="Kohara Y."/>
            <person name="Koide E."/>
            <person name="Komatsu K."/>
            <person name="Kopischke S."/>
            <person name="Kubo M."/>
            <person name="Kyozuka J."/>
            <person name="Lagercrantz U."/>
            <person name="Lin S.S."/>
            <person name="Lindquist E."/>
            <person name="Lipzen A.M."/>
            <person name="Lu C.W."/>
            <person name="De Luna E."/>
            <person name="Martienssen R.A."/>
            <person name="Minamino N."/>
            <person name="Mizutani M."/>
            <person name="Mizutani M."/>
            <person name="Mochizuki N."/>
            <person name="Monte I."/>
            <person name="Mosher R."/>
            <person name="Nagasaki H."/>
            <person name="Nakagami H."/>
            <person name="Naramoto S."/>
            <person name="Nishitani K."/>
            <person name="Ohtani M."/>
            <person name="Okamoto T."/>
            <person name="Okumura M."/>
            <person name="Phillips J."/>
            <person name="Pollak B."/>
            <person name="Reinders A."/>
            <person name="Rovekamp M."/>
            <person name="Sano R."/>
            <person name="Sawa S."/>
            <person name="Schmid M.W."/>
            <person name="Shirakawa M."/>
            <person name="Solano R."/>
            <person name="Spunde A."/>
            <person name="Suetsugu N."/>
            <person name="Sugano S."/>
            <person name="Sugiyama A."/>
            <person name="Sun R."/>
            <person name="Suzuki Y."/>
            <person name="Takenaka M."/>
            <person name="Takezawa D."/>
            <person name="Tomogane H."/>
            <person name="Tsuzuki M."/>
            <person name="Ueda T."/>
            <person name="Umeda M."/>
            <person name="Ward J.M."/>
            <person name="Watanabe Y."/>
            <person name="Yazaki K."/>
            <person name="Yokoyama R."/>
            <person name="Yoshitake Y."/>
            <person name="Yotsui I."/>
            <person name="Zachgo S."/>
            <person name="Schmutz J."/>
        </authorList>
    </citation>
    <scope>NUCLEOTIDE SEQUENCE [LARGE SCALE GENOMIC DNA]</scope>
    <source>
        <strain evidence="16">Tak-1</strain>
    </source>
</reference>
<feature type="transmembrane region" description="Helical" evidence="14">
    <location>
        <begin position="178"/>
        <end position="199"/>
    </location>
</feature>
<keyword evidence="7 14" id="KW-0812">Transmembrane</keyword>
<dbReference type="GO" id="GO:0015078">
    <property type="term" value="F:proton transmembrane transporter activity"/>
    <property type="evidence" value="ECO:0007669"/>
    <property type="project" value="InterPro"/>
</dbReference>
<protein>
    <recommendedName>
        <fullName evidence="13">F-ATPase protein 6</fullName>
    </recommendedName>
</protein>
<dbReference type="AlphaFoldDB" id="A0A2R6VXZ3"/>
<accession>A0A2R6VXZ3</accession>
<evidence type="ECO:0000256" key="14">
    <source>
        <dbReference type="SAM" id="Phobius"/>
    </source>
</evidence>
<comment type="function">
    <text evidence="1">Mitochondrial membrane ATP synthase (F(1)F(0) ATP synthase or Complex V) produces ATP from ADP in the presence of a proton gradient across the membrane which is generated by electron transport complexes of the respiratory chain. F-type ATPases consist of two structural domains, F(1) - containing the extramembraneous catalytic core and F(0) - containing the membrane proton channel, linked together by a central stalk and a peripheral stalk. During catalysis, ATP synthesis in the catalytic domain of F(1) is coupled via a rotary mechanism of the central stalk subunits to proton translocation. Key component of the proton channel; it may play a direct role in the translocation of protons across the membrane.</text>
</comment>
<evidence type="ECO:0000256" key="1">
    <source>
        <dbReference type="ARBA" id="ARBA00002070"/>
    </source>
</evidence>
<dbReference type="InterPro" id="IPR000568">
    <property type="entry name" value="ATP_synth_F0_asu"/>
</dbReference>
<evidence type="ECO:0000256" key="6">
    <source>
        <dbReference type="ARBA" id="ARBA00022547"/>
    </source>
</evidence>
<evidence type="ECO:0000256" key="2">
    <source>
        <dbReference type="ARBA" id="ARBA00004141"/>
    </source>
</evidence>
<dbReference type="Pfam" id="PF00119">
    <property type="entry name" value="ATP-synt_A"/>
    <property type="match status" value="1"/>
</dbReference>
<evidence type="ECO:0000256" key="4">
    <source>
        <dbReference type="ARBA" id="ARBA00011648"/>
    </source>
</evidence>
<keyword evidence="11 14" id="KW-0472">Membrane</keyword>
<dbReference type="GO" id="GO:0045259">
    <property type="term" value="C:proton-transporting ATP synthase complex"/>
    <property type="evidence" value="ECO:0000318"/>
    <property type="project" value="GO_Central"/>
</dbReference>
<dbReference type="PANTHER" id="PTHR11410">
    <property type="entry name" value="ATP SYNTHASE SUBUNIT A"/>
    <property type="match status" value="1"/>
</dbReference>
<dbReference type="NCBIfam" id="TIGR01131">
    <property type="entry name" value="ATP_synt_6_or_A"/>
    <property type="match status" value="1"/>
</dbReference>
<keyword evidence="5" id="KW-0813">Transport</keyword>
<evidence type="ECO:0000256" key="12">
    <source>
        <dbReference type="ARBA" id="ARBA00023310"/>
    </source>
</evidence>
<dbReference type="OMA" id="FRNPRGM"/>
<dbReference type="PANTHER" id="PTHR11410:SF0">
    <property type="entry name" value="ATP SYNTHASE SUBUNIT A"/>
    <property type="match status" value="1"/>
</dbReference>
<comment type="similarity">
    <text evidence="3">Belongs to the ATPase A chain family.</text>
</comment>
<dbReference type="InterPro" id="IPR035908">
    <property type="entry name" value="F0_ATP_A_sf"/>
</dbReference>
<keyword evidence="6" id="KW-0138">CF(0)</keyword>
<dbReference type="InterPro" id="IPR045083">
    <property type="entry name" value="ATP_synth_F0_asu_bact/mt"/>
</dbReference>
<evidence type="ECO:0000256" key="11">
    <source>
        <dbReference type="ARBA" id="ARBA00023136"/>
    </source>
</evidence>
<dbReference type="Gene3D" id="1.20.120.220">
    <property type="entry name" value="ATP synthase, F0 complex, subunit A"/>
    <property type="match status" value="1"/>
</dbReference>
<evidence type="ECO:0000256" key="5">
    <source>
        <dbReference type="ARBA" id="ARBA00022448"/>
    </source>
</evidence>